<gene>
    <name evidence="2" type="ordered locus">BN6_46590</name>
</gene>
<accession>K0K4Z0</accession>
<evidence type="ECO:0000313" key="2">
    <source>
        <dbReference type="EMBL" id="CCH31939.1"/>
    </source>
</evidence>
<dbReference type="BioCyc" id="SESP1179773:BN6_RS22555-MONOMER"/>
<protein>
    <recommendedName>
        <fullName evidence="1">Aminoglycoside phosphotransferase domain-containing protein</fullName>
    </recommendedName>
</protein>
<dbReference type="OrthoDB" id="236897at2"/>
<dbReference type="Gene3D" id="3.90.1200.10">
    <property type="match status" value="1"/>
</dbReference>
<dbReference type="KEGG" id="sesp:BN6_46590"/>
<evidence type="ECO:0000313" key="3">
    <source>
        <dbReference type="Proteomes" id="UP000006281"/>
    </source>
</evidence>
<feature type="domain" description="Aminoglycoside phosphotransferase" evidence="1">
    <location>
        <begin position="98"/>
        <end position="164"/>
    </location>
</feature>
<dbReference type="RefSeq" id="WP_015102051.1">
    <property type="nucleotide sequence ID" value="NC_019673.1"/>
</dbReference>
<dbReference type="InterPro" id="IPR011009">
    <property type="entry name" value="Kinase-like_dom_sf"/>
</dbReference>
<keyword evidence="3" id="KW-1185">Reference proteome</keyword>
<dbReference type="Pfam" id="PF01636">
    <property type="entry name" value="APH"/>
    <property type="match status" value="1"/>
</dbReference>
<name>K0K4Z0_SACES</name>
<organism evidence="2 3">
    <name type="scientific">Saccharothrix espanaensis (strain ATCC 51144 / DSM 44229 / JCM 9112 / NBRC 15066 / NRRL 15764)</name>
    <dbReference type="NCBI Taxonomy" id="1179773"/>
    <lineage>
        <taxon>Bacteria</taxon>
        <taxon>Bacillati</taxon>
        <taxon>Actinomycetota</taxon>
        <taxon>Actinomycetes</taxon>
        <taxon>Pseudonocardiales</taxon>
        <taxon>Pseudonocardiaceae</taxon>
        <taxon>Saccharothrix</taxon>
    </lineage>
</organism>
<dbReference type="AlphaFoldDB" id="K0K4Z0"/>
<proteinExistence type="predicted"/>
<reference evidence="2 3" key="1">
    <citation type="journal article" date="2012" name="BMC Genomics">
        <title>Complete genome sequence of Saccharothrix espanaensis DSM 44229T and comparison to the other completely sequenced Pseudonocardiaceae.</title>
        <authorList>
            <person name="Strobel T."/>
            <person name="Al-Dilaimi A."/>
            <person name="Blom J."/>
            <person name="Gessner A."/>
            <person name="Kalinowski J."/>
            <person name="Luzhetska M."/>
            <person name="Puhler A."/>
            <person name="Szczepanowski R."/>
            <person name="Bechthold A."/>
            <person name="Ruckert C."/>
        </authorList>
    </citation>
    <scope>NUCLEOTIDE SEQUENCE [LARGE SCALE GENOMIC DNA]</scope>
    <source>
        <strain evidence="3">ATCC 51144 / DSM 44229 / JCM 9112 / NBRC 15066 / NRRL 15764</strain>
    </source>
</reference>
<sequence length="237" mass="25700">MSEEFLAGGHSADEVVRIGDTVHRAPASPFAARVLSHLESVGYPYAPRHLGVDDRGRDVLTHLPGRTTDHPTQRAEGAYARGGEMLRALHDATAGHPLAGGAECVVHGDPGPFNTIFRDGTPVAFIDWSGCAPGTRLDDVAYLAWTWCVQSQGNVPIADQAAHLRELRDGYGDIGPDDLVAAMVGRQTRIVDHETTNRDDPSLTATRREHAENAIRWAASDRALILEHRELLLAALR</sequence>
<dbReference type="PATRIC" id="fig|1179773.3.peg.4669"/>
<evidence type="ECO:0000259" key="1">
    <source>
        <dbReference type="Pfam" id="PF01636"/>
    </source>
</evidence>
<dbReference type="eggNOG" id="COG3173">
    <property type="taxonomic scope" value="Bacteria"/>
</dbReference>
<dbReference type="InterPro" id="IPR002575">
    <property type="entry name" value="Aminoglycoside_PTrfase"/>
</dbReference>
<dbReference type="EMBL" id="HE804045">
    <property type="protein sequence ID" value="CCH31939.1"/>
    <property type="molecule type" value="Genomic_DNA"/>
</dbReference>
<dbReference type="Proteomes" id="UP000006281">
    <property type="component" value="Chromosome"/>
</dbReference>
<dbReference type="SUPFAM" id="SSF56112">
    <property type="entry name" value="Protein kinase-like (PK-like)"/>
    <property type="match status" value="1"/>
</dbReference>
<dbReference type="HOGENOM" id="CLU_066396_1_1_11"/>